<proteinExistence type="predicted"/>
<dbReference type="Pfam" id="PF02591">
    <property type="entry name" value="Zn_ribbon_9"/>
    <property type="match status" value="1"/>
</dbReference>
<feature type="coiled-coil region" evidence="1">
    <location>
        <begin position="44"/>
        <end position="132"/>
    </location>
</feature>
<dbReference type="EMBL" id="CAEZSH010000001">
    <property type="protein sequence ID" value="CAB4530771.1"/>
    <property type="molecule type" value="Genomic_DNA"/>
</dbReference>
<dbReference type="InterPro" id="IPR056003">
    <property type="entry name" value="CT398_CC_hairpin"/>
</dbReference>
<gene>
    <name evidence="4" type="ORF">UFOPK1410_00009</name>
</gene>
<name>A0A6J6AVS8_9ZZZZ</name>
<dbReference type="Gene3D" id="1.10.287.1490">
    <property type="match status" value="1"/>
</dbReference>
<evidence type="ECO:0000256" key="1">
    <source>
        <dbReference type="SAM" id="Coils"/>
    </source>
</evidence>
<dbReference type="Pfam" id="PF24481">
    <property type="entry name" value="CT398_CC"/>
    <property type="match status" value="1"/>
</dbReference>
<feature type="domain" description="CT398-like coiled coil hairpin" evidence="3">
    <location>
        <begin position="15"/>
        <end position="187"/>
    </location>
</feature>
<organism evidence="4">
    <name type="scientific">freshwater metagenome</name>
    <dbReference type="NCBI Taxonomy" id="449393"/>
    <lineage>
        <taxon>unclassified sequences</taxon>
        <taxon>metagenomes</taxon>
        <taxon>ecological metagenomes</taxon>
    </lineage>
</organism>
<evidence type="ECO:0000259" key="2">
    <source>
        <dbReference type="Pfam" id="PF02591"/>
    </source>
</evidence>
<evidence type="ECO:0000259" key="3">
    <source>
        <dbReference type="Pfam" id="PF24481"/>
    </source>
</evidence>
<feature type="domain" description="C4-type zinc ribbon" evidence="2">
    <location>
        <begin position="202"/>
        <end position="235"/>
    </location>
</feature>
<keyword evidence="1" id="KW-0175">Coiled coil</keyword>
<dbReference type="AlphaFoldDB" id="A0A6J6AVS8"/>
<reference evidence="4" key="1">
    <citation type="submission" date="2020-05" db="EMBL/GenBank/DDBJ databases">
        <authorList>
            <person name="Chiriac C."/>
            <person name="Salcher M."/>
            <person name="Ghai R."/>
            <person name="Kavagutti S V."/>
        </authorList>
    </citation>
    <scope>NUCLEOTIDE SEQUENCE</scope>
</reference>
<protein>
    <submittedName>
        <fullName evidence="4">Unannotated protein</fullName>
    </submittedName>
</protein>
<evidence type="ECO:0000313" key="4">
    <source>
        <dbReference type="EMBL" id="CAB4530771.1"/>
    </source>
</evidence>
<sequence>MKVPHAHQEVMLQVAGLDLELEALSSHLAELQTGAHLDALRTNLFAASSRMLEQQTQLENLQQELRKLEADIELVDKRIELDKQRLSSTSSSKDAEGISSELRSLTARKSNLEDQELEIMEKVEQVAALVEAESETRTSLSIELADAEAALAGDITKLASKISIVKTDRAAKFSILTEEAAALFTKKASRGIPVAALKGRDCDACRIGLTSSAYEDVIATPADEIATCPNCQAILVR</sequence>
<accession>A0A6J6AVS8</accession>
<dbReference type="InterPro" id="IPR003743">
    <property type="entry name" value="Zf-RING_7"/>
</dbReference>